<dbReference type="GeneID" id="301685575"/>
<keyword evidence="3" id="KW-1185">Reference proteome</keyword>
<reference evidence="2 3" key="1">
    <citation type="journal article" date="2019" name="J Genomics">
        <title>The Draft Genome of a Hydrogen-producing Cyanobacterium, Arthrospira platensis NIES-46.</title>
        <authorList>
            <person name="Suzuki S."/>
            <person name="Yamaguchi H."/>
            <person name="Kawachi M."/>
        </authorList>
    </citation>
    <scope>NUCLEOTIDE SEQUENCE [LARGE SCALE GENOMIC DNA]</scope>
    <source>
        <strain evidence="2 3">NIES-46</strain>
    </source>
</reference>
<dbReference type="NCBIfam" id="NF047718">
    <property type="entry name" value="Hfq_rel_Cyano"/>
    <property type="match status" value="1"/>
</dbReference>
<dbReference type="SUPFAM" id="SSF50182">
    <property type="entry name" value="Sm-like ribonucleoproteins"/>
    <property type="match status" value="1"/>
</dbReference>
<dbReference type="RefSeq" id="WP_006616290.1">
    <property type="nucleotide sequence ID" value="NZ_BIMW01000280.1"/>
</dbReference>
<protein>
    <recommendedName>
        <fullName evidence="1">Hfq-related domain-containing protein</fullName>
    </recommendedName>
</protein>
<dbReference type="Proteomes" id="UP000326169">
    <property type="component" value="Unassembled WGS sequence"/>
</dbReference>
<sequence>MPEFNTDLPSVRKLQTYIKDKPTVKIQLLTEDMLEGQMLWQDPNCICLQPPQGEPILVWREAIAYIQAKS</sequence>
<evidence type="ECO:0000313" key="3">
    <source>
        <dbReference type="Proteomes" id="UP000326169"/>
    </source>
</evidence>
<comment type="caution">
    <text evidence="2">The sequence shown here is derived from an EMBL/GenBank/DDBJ whole genome shotgun (WGS) entry which is preliminary data.</text>
</comment>
<evidence type="ECO:0000259" key="1">
    <source>
        <dbReference type="Pfam" id="PF21979"/>
    </source>
</evidence>
<dbReference type="Pfam" id="PF21979">
    <property type="entry name" value="Hfq_1"/>
    <property type="match status" value="1"/>
</dbReference>
<dbReference type="InterPro" id="IPR053840">
    <property type="entry name" value="Hfq_1"/>
</dbReference>
<evidence type="ECO:0000313" key="2">
    <source>
        <dbReference type="EMBL" id="GCE96797.1"/>
    </source>
</evidence>
<organism evidence="2 3">
    <name type="scientific">Limnospira platensis NIES-46</name>
    <dbReference type="NCBI Taxonomy" id="1236695"/>
    <lineage>
        <taxon>Bacteria</taxon>
        <taxon>Bacillati</taxon>
        <taxon>Cyanobacteriota</taxon>
        <taxon>Cyanophyceae</taxon>
        <taxon>Oscillatoriophycideae</taxon>
        <taxon>Oscillatoriales</taxon>
        <taxon>Sirenicapillariaceae</taxon>
        <taxon>Limnospira</taxon>
    </lineage>
</organism>
<dbReference type="EMBL" id="BIMW01000280">
    <property type="protein sequence ID" value="GCE96797.1"/>
    <property type="molecule type" value="Genomic_DNA"/>
</dbReference>
<dbReference type="InterPro" id="IPR010920">
    <property type="entry name" value="LSM_dom_sf"/>
</dbReference>
<name>A0A5M3TDW5_LIMPL</name>
<gene>
    <name evidence="2" type="ORF">NIES46_48700</name>
</gene>
<feature type="domain" description="Hfq-related" evidence="1">
    <location>
        <begin position="8"/>
        <end position="67"/>
    </location>
</feature>
<accession>A0A5M3TDW5</accession>
<proteinExistence type="predicted"/>
<dbReference type="Gene3D" id="2.30.30.100">
    <property type="match status" value="1"/>
</dbReference>